<evidence type="ECO:0000313" key="1">
    <source>
        <dbReference type="EMBL" id="GJE05080.1"/>
    </source>
</evidence>
<keyword evidence="2" id="KW-1185">Reference proteome</keyword>
<evidence type="ECO:0000313" key="2">
    <source>
        <dbReference type="Proteomes" id="UP001055102"/>
    </source>
</evidence>
<name>A0ABQ4SRF7_9HYPH</name>
<gene>
    <name evidence="1" type="ORF">AOPFMNJM_0375</name>
</gene>
<dbReference type="EMBL" id="BPQR01000006">
    <property type="protein sequence ID" value="GJE05080.1"/>
    <property type="molecule type" value="Genomic_DNA"/>
</dbReference>
<reference evidence="1" key="1">
    <citation type="journal article" date="2021" name="Front. Microbiol.">
        <title>Comprehensive Comparative Genomics and Phenotyping of Methylobacterium Species.</title>
        <authorList>
            <person name="Alessa O."/>
            <person name="Ogura Y."/>
            <person name="Fujitani Y."/>
            <person name="Takami H."/>
            <person name="Hayashi T."/>
            <person name="Sahin N."/>
            <person name="Tani A."/>
        </authorList>
    </citation>
    <scope>NUCLEOTIDE SEQUENCE</scope>
    <source>
        <strain evidence="1">LMG 23639</strain>
    </source>
</reference>
<dbReference type="RefSeq" id="WP_238273807.1">
    <property type="nucleotide sequence ID" value="NZ_BPQR01000006.1"/>
</dbReference>
<sequence length="77" mass="8759">MIRRETFHIEILGPEEAEVLSRVSVRVEDLAGARERALRLFERARVPQRVGPEAEAVRIVDGAGREAFRRSRFDAAD</sequence>
<organism evidence="1 2">
    <name type="scientific">Methylobacterium jeotgali</name>
    <dbReference type="NCBI Taxonomy" id="381630"/>
    <lineage>
        <taxon>Bacteria</taxon>
        <taxon>Pseudomonadati</taxon>
        <taxon>Pseudomonadota</taxon>
        <taxon>Alphaproteobacteria</taxon>
        <taxon>Hyphomicrobiales</taxon>
        <taxon>Methylobacteriaceae</taxon>
        <taxon>Methylobacterium</taxon>
    </lineage>
</organism>
<proteinExistence type="predicted"/>
<comment type="caution">
    <text evidence="1">The sequence shown here is derived from an EMBL/GenBank/DDBJ whole genome shotgun (WGS) entry which is preliminary data.</text>
</comment>
<reference evidence="1" key="2">
    <citation type="submission" date="2021-08" db="EMBL/GenBank/DDBJ databases">
        <authorList>
            <person name="Tani A."/>
            <person name="Ola A."/>
            <person name="Ogura Y."/>
            <person name="Katsura K."/>
            <person name="Hayashi T."/>
        </authorList>
    </citation>
    <scope>NUCLEOTIDE SEQUENCE</scope>
    <source>
        <strain evidence="1">LMG 23639</strain>
    </source>
</reference>
<protein>
    <submittedName>
        <fullName evidence="1">Uncharacterized protein</fullName>
    </submittedName>
</protein>
<accession>A0ABQ4SRF7</accession>
<dbReference type="Proteomes" id="UP001055102">
    <property type="component" value="Unassembled WGS sequence"/>
</dbReference>